<comment type="catalytic activity">
    <reaction evidence="9">
        <text>L-seryl-[protein] + ATP = O-phospho-L-seryl-[protein] + ADP + H(+)</text>
        <dbReference type="Rhea" id="RHEA:17989"/>
        <dbReference type="Rhea" id="RHEA-COMP:9863"/>
        <dbReference type="Rhea" id="RHEA-COMP:11604"/>
        <dbReference type="ChEBI" id="CHEBI:15378"/>
        <dbReference type="ChEBI" id="CHEBI:29999"/>
        <dbReference type="ChEBI" id="CHEBI:30616"/>
        <dbReference type="ChEBI" id="CHEBI:83421"/>
        <dbReference type="ChEBI" id="CHEBI:456216"/>
        <dbReference type="EC" id="2.7.11.1"/>
    </reaction>
</comment>
<accession>A0A074W7Y6</accession>
<dbReference type="Proteomes" id="UP000027730">
    <property type="component" value="Unassembled WGS sequence"/>
</dbReference>
<keyword evidence="4" id="KW-0808">Transferase</keyword>
<keyword evidence="3" id="KW-0723">Serine/threonine-protein kinase</keyword>
<dbReference type="InterPro" id="IPR011009">
    <property type="entry name" value="Kinase-like_dom_sf"/>
</dbReference>
<dbReference type="PROSITE" id="PS50011">
    <property type="entry name" value="PROTEIN_KINASE_DOM"/>
    <property type="match status" value="1"/>
</dbReference>
<organism evidence="12 13">
    <name type="scientific">Aureobasidium namibiae CBS 147.97</name>
    <dbReference type="NCBI Taxonomy" id="1043004"/>
    <lineage>
        <taxon>Eukaryota</taxon>
        <taxon>Fungi</taxon>
        <taxon>Dikarya</taxon>
        <taxon>Ascomycota</taxon>
        <taxon>Pezizomycotina</taxon>
        <taxon>Dothideomycetes</taxon>
        <taxon>Dothideomycetidae</taxon>
        <taxon>Dothideales</taxon>
        <taxon>Saccotheciaceae</taxon>
        <taxon>Aureobasidium</taxon>
    </lineage>
</organism>
<dbReference type="GO" id="GO:0004674">
    <property type="term" value="F:protein serine/threonine kinase activity"/>
    <property type="evidence" value="ECO:0007669"/>
    <property type="project" value="UniProtKB-KW"/>
</dbReference>
<feature type="domain" description="Protein kinase" evidence="11">
    <location>
        <begin position="219"/>
        <end position="485"/>
    </location>
</feature>
<evidence type="ECO:0000256" key="3">
    <source>
        <dbReference type="ARBA" id="ARBA00022527"/>
    </source>
</evidence>
<keyword evidence="13" id="KW-1185">Reference proteome</keyword>
<dbReference type="Gene3D" id="1.10.510.10">
    <property type="entry name" value="Transferase(Phosphotransferase) domain 1"/>
    <property type="match status" value="1"/>
</dbReference>
<reference evidence="12 13" key="1">
    <citation type="journal article" date="2014" name="BMC Genomics">
        <title>Genome sequencing of four Aureobasidium pullulans varieties: biotechnological potential, stress tolerance, and description of new species.</title>
        <authorList>
            <person name="Gostin Ar C."/>
            <person name="Ohm R.A."/>
            <person name="Kogej T."/>
            <person name="Sonjak S."/>
            <person name="Turk M."/>
            <person name="Zajc J."/>
            <person name="Zalar P."/>
            <person name="Grube M."/>
            <person name="Sun H."/>
            <person name="Han J."/>
            <person name="Sharma A."/>
            <person name="Chiniquy J."/>
            <person name="Ngan C.Y."/>
            <person name="Lipzen A."/>
            <person name="Barry K."/>
            <person name="Grigoriev I.V."/>
            <person name="Gunde-Cimerman N."/>
        </authorList>
    </citation>
    <scope>NUCLEOTIDE SEQUENCE [LARGE SCALE GENOMIC DNA]</scope>
    <source>
        <strain evidence="12 13">CBS 147.97</strain>
    </source>
</reference>
<dbReference type="OrthoDB" id="4062651at2759"/>
<dbReference type="HOGENOM" id="CLU_540758_0_0_1"/>
<comment type="catalytic activity">
    <reaction evidence="8">
        <text>L-threonyl-[protein] + ATP = O-phospho-L-threonyl-[protein] + ADP + H(+)</text>
        <dbReference type="Rhea" id="RHEA:46608"/>
        <dbReference type="Rhea" id="RHEA-COMP:11060"/>
        <dbReference type="Rhea" id="RHEA-COMP:11605"/>
        <dbReference type="ChEBI" id="CHEBI:15378"/>
        <dbReference type="ChEBI" id="CHEBI:30013"/>
        <dbReference type="ChEBI" id="CHEBI:30616"/>
        <dbReference type="ChEBI" id="CHEBI:61977"/>
        <dbReference type="ChEBI" id="CHEBI:456216"/>
        <dbReference type="EC" id="2.7.11.1"/>
    </reaction>
</comment>
<dbReference type="GO" id="GO:0005737">
    <property type="term" value="C:cytoplasm"/>
    <property type="evidence" value="ECO:0007669"/>
    <property type="project" value="TreeGrafter"/>
</dbReference>
<protein>
    <recommendedName>
        <fullName evidence="2">non-specific serine/threonine protein kinase</fullName>
        <ecNumber evidence="2">2.7.11.1</ecNumber>
    </recommendedName>
</protein>
<dbReference type="EMBL" id="KL584722">
    <property type="protein sequence ID" value="KEQ69230.1"/>
    <property type="molecule type" value="Genomic_DNA"/>
</dbReference>
<dbReference type="SUPFAM" id="SSF56112">
    <property type="entry name" value="Protein kinase-like (PK-like)"/>
    <property type="match status" value="1"/>
</dbReference>
<dbReference type="Pfam" id="PF00069">
    <property type="entry name" value="Pkinase"/>
    <property type="match status" value="1"/>
</dbReference>
<evidence type="ECO:0000256" key="4">
    <source>
        <dbReference type="ARBA" id="ARBA00022679"/>
    </source>
</evidence>
<dbReference type="InterPro" id="IPR000719">
    <property type="entry name" value="Prot_kinase_dom"/>
</dbReference>
<keyword evidence="7" id="KW-0067">ATP-binding</keyword>
<dbReference type="AlphaFoldDB" id="A0A074W7Y6"/>
<gene>
    <name evidence="12" type="ORF">M436DRAFT_56359</name>
</gene>
<dbReference type="CDD" id="cd00180">
    <property type="entry name" value="PKc"/>
    <property type="match status" value="1"/>
</dbReference>
<comment type="similarity">
    <text evidence="1">Belongs to the protein kinase superfamily. CAMK Ser/Thr protein kinase family. CHEK2 subfamily.</text>
</comment>
<evidence type="ECO:0000256" key="7">
    <source>
        <dbReference type="ARBA" id="ARBA00022840"/>
    </source>
</evidence>
<dbReference type="PANTHER" id="PTHR24361">
    <property type="entry name" value="MITOGEN-ACTIVATED KINASE KINASE KINASE"/>
    <property type="match status" value="1"/>
</dbReference>
<dbReference type="RefSeq" id="XP_013423457.1">
    <property type="nucleotide sequence ID" value="XM_013568003.1"/>
</dbReference>
<evidence type="ECO:0000313" key="13">
    <source>
        <dbReference type="Proteomes" id="UP000027730"/>
    </source>
</evidence>
<dbReference type="PANTHER" id="PTHR24361:SF433">
    <property type="entry name" value="PROTEIN KINASE DOMAIN-CONTAINING PROTEIN"/>
    <property type="match status" value="1"/>
</dbReference>
<dbReference type="STRING" id="1043004.A0A074W7Y6"/>
<name>A0A074W7Y6_9PEZI</name>
<dbReference type="InterPro" id="IPR053235">
    <property type="entry name" value="Ser_Thr_kinase"/>
</dbReference>
<evidence type="ECO:0000256" key="9">
    <source>
        <dbReference type="ARBA" id="ARBA00048679"/>
    </source>
</evidence>
<evidence type="ECO:0000256" key="8">
    <source>
        <dbReference type="ARBA" id="ARBA00047899"/>
    </source>
</evidence>
<evidence type="ECO:0000313" key="12">
    <source>
        <dbReference type="EMBL" id="KEQ69230.1"/>
    </source>
</evidence>
<keyword evidence="5" id="KW-0547">Nucleotide-binding</keyword>
<evidence type="ECO:0000256" key="1">
    <source>
        <dbReference type="ARBA" id="ARBA00005575"/>
    </source>
</evidence>
<dbReference type="GeneID" id="25412303"/>
<evidence type="ECO:0000256" key="6">
    <source>
        <dbReference type="ARBA" id="ARBA00022777"/>
    </source>
</evidence>
<keyword evidence="6 12" id="KW-0418">Kinase</keyword>
<proteinExistence type="inferred from homology"/>
<evidence type="ECO:0000259" key="10">
    <source>
        <dbReference type="PROSITE" id="PS50006"/>
    </source>
</evidence>
<feature type="domain" description="FHA" evidence="10">
    <location>
        <begin position="82"/>
        <end position="138"/>
    </location>
</feature>
<evidence type="ECO:0000259" key="11">
    <source>
        <dbReference type="PROSITE" id="PS50011"/>
    </source>
</evidence>
<dbReference type="InterPro" id="IPR000253">
    <property type="entry name" value="FHA_dom"/>
</dbReference>
<dbReference type="PROSITE" id="PS50006">
    <property type="entry name" value="FHA_DOMAIN"/>
    <property type="match status" value="1"/>
</dbReference>
<dbReference type="GO" id="GO:0005524">
    <property type="term" value="F:ATP binding"/>
    <property type="evidence" value="ECO:0007669"/>
    <property type="project" value="UniProtKB-KW"/>
</dbReference>
<dbReference type="EC" id="2.7.11.1" evidence="2"/>
<evidence type="ECO:0000256" key="5">
    <source>
        <dbReference type="ARBA" id="ARBA00022741"/>
    </source>
</evidence>
<sequence length="504" mass="57546">MLSPTSADSDALGWYDITKTYCVIGIESSDTGILERPENERFVCQIQPMADLGDGYNEEDGQQTGLALTFSIDSFIDVTEGHRFGRDRDQCDILLDEGDGNSVDVLHFRVQLDDTMAVPELDVYNCSPRGTRVDDKLLSGVGQRTRIYQGEAVTITAGNISLMLMFPFLDFANRKTRSRWAELKTTMWSLLRPSERQARIPIDARQRYLDAEEDCIWQQARPFHFETGSMTVTLAKGKQKQNTGFPVVLKKLRDRKGDAREERINLGETAAMTRVRHENVVSAFRERWPQGNIILVEHTPHGNISDFIRHHNARRLKEDAVMDLALQTLKALSYLASQGISHRDLKPTKIIVFRTNPPLFKLTEFGGEDLVDARQYIHDRITDDTIDYVAPEVFERGAGALPSKTDVWSLGIIMWELLVGNTPVPFLEDLNYMSCFRAILNWQPRVRELLEFGVSDEGQELVMRMVEKLPKFRPDVDALKGDECFDYLEYVRKNEPCDLQDCLL</sequence>
<evidence type="ECO:0000256" key="2">
    <source>
        <dbReference type="ARBA" id="ARBA00012513"/>
    </source>
</evidence>